<dbReference type="InterPro" id="IPR009683">
    <property type="entry name" value="Extensin-like_C"/>
</dbReference>
<comment type="caution">
    <text evidence="3">The sequence shown here is derived from an EMBL/GenBank/DDBJ whole genome shotgun (WGS) entry which is preliminary data.</text>
</comment>
<sequence>MGAVSQPTYCGEVSGHDDAAGDRPAARPLSRRGLLGLGVGLAAAGTGLAGCAADDATGPDLPGLRRAQPTCVRRSSLPRYDRLADLPLVYEVNRRRSEFSVDGGFAGQLEAWLTDLRELTGWPLRQLWTYGTWTDGGTACSSWHDAGRAFDLARLRLEDGTDVSCRYDLWRDASGRGLTWARRTYWAVAASAHQHFAYVLTYLYDAQHHNHIHLDNGRSGAGRSTFSSRSPAQVQAVQGVLTHLWDRPVEVTGRWDAPTREATRTVLSGLEVGDDLTDQATWAGFLTASTRRGADRD</sequence>
<feature type="region of interest" description="Disordered" evidence="1">
    <location>
        <begin position="1"/>
        <end position="26"/>
    </location>
</feature>
<feature type="compositionally biased region" description="Basic and acidic residues" evidence="1">
    <location>
        <begin position="14"/>
        <end position="25"/>
    </location>
</feature>
<dbReference type="Proteomes" id="UP001500051">
    <property type="component" value="Unassembled WGS sequence"/>
</dbReference>
<dbReference type="EMBL" id="BAAAYX010000002">
    <property type="protein sequence ID" value="GAA3693484.1"/>
    <property type="molecule type" value="Genomic_DNA"/>
</dbReference>
<evidence type="ECO:0000256" key="1">
    <source>
        <dbReference type="SAM" id="MobiDB-lite"/>
    </source>
</evidence>
<accession>A0ABP7CRP6</accession>
<evidence type="ECO:0000313" key="3">
    <source>
        <dbReference type="EMBL" id="GAA3693484.1"/>
    </source>
</evidence>
<name>A0ABP7CRP6_9ACTN</name>
<dbReference type="Pfam" id="PF06904">
    <property type="entry name" value="Extensin-like_C"/>
    <property type="match status" value="1"/>
</dbReference>
<organism evidence="3 4">
    <name type="scientific">Microlunatus aurantiacus</name>
    <dbReference type="NCBI Taxonomy" id="446786"/>
    <lineage>
        <taxon>Bacteria</taxon>
        <taxon>Bacillati</taxon>
        <taxon>Actinomycetota</taxon>
        <taxon>Actinomycetes</taxon>
        <taxon>Propionibacteriales</taxon>
        <taxon>Propionibacteriaceae</taxon>
        <taxon>Microlunatus</taxon>
    </lineage>
</organism>
<reference evidence="4" key="1">
    <citation type="journal article" date="2019" name="Int. J. Syst. Evol. Microbiol.">
        <title>The Global Catalogue of Microorganisms (GCM) 10K type strain sequencing project: providing services to taxonomists for standard genome sequencing and annotation.</title>
        <authorList>
            <consortium name="The Broad Institute Genomics Platform"/>
            <consortium name="The Broad Institute Genome Sequencing Center for Infectious Disease"/>
            <person name="Wu L."/>
            <person name="Ma J."/>
        </authorList>
    </citation>
    <scope>NUCLEOTIDE SEQUENCE [LARGE SCALE GENOMIC DNA]</scope>
    <source>
        <strain evidence="4">JCM 16548</strain>
    </source>
</reference>
<keyword evidence="4" id="KW-1185">Reference proteome</keyword>
<evidence type="ECO:0000259" key="2">
    <source>
        <dbReference type="Pfam" id="PF06904"/>
    </source>
</evidence>
<protein>
    <recommendedName>
        <fullName evidence="2">Extensin-like C-terminal domain-containing protein</fullName>
    </recommendedName>
</protein>
<gene>
    <name evidence="3" type="ORF">GCM10022204_06440</name>
</gene>
<feature type="domain" description="Extensin-like C-terminal" evidence="2">
    <location>
        <begin position="139"/>
        <end position="218"/>
    </location>
</feature>
<proteinExistence type="predicted"/>
<evidence type="ECO:0000313" key="4">
    <source>
        <dbReference type="Proteomes" id="UP001500051"/>
    </source>
</evidence>